<feature type="compositionally biased region" description="Pro residues" evidence="6">
    <location>
        <begin position="24"/>
        <end position="43"/>
    </location>
</feature>
<comment type="caution">
    <text evidence="7">The sequence shown here is derived from an EMBL/GenBank/DDBJ whole genome shotgun (WGS) entry which is preliminary data.</text>
</comment>
<evidence type="ECO:0000256" key="3">
    <source>
        <dbReference type="ARBA" id="ARBA00023239"/>
    </source>
</evidence>
<evidence type="ECO:0000313" key="8">
    <source>
        <dbReference type="Proteomes" id="UP001447188"/>
    </source>
</evidence>
<dbReference type="InterPro" id="IPR027521">
    <property type="entry name" value="Usb1"/>
</dbReference>
<dbReference type="PANTHER" id="PTHR13522">
    <property type="entry name" value="U6 SNRNA PHOSPHODIESTERASE 1"/>
    <property type="match status" value="1"/>
</dbReference>
<keyword evidence="3" id="KW-0456">Lyase</keyword>
<dbReference type="Proteomes" id="UP001447188">
    <property type="component" value="Unassembled WGS sequence"/>
</dbReference>
<dbReference type="GO" id="GO:0004527">
    <property type="term" value="F:exonuclease activity"/>
    <property type="evidence" value="ECO:0007669"/>
    <property type="project" value="UniProtKB-KW"/>
</dbReference>
<comment type="function">
    <text evidence="5">Phosphodiesterase responsible for the U6 snRNA 3' end processing. Acts as an exoribonuclease (RNase) responsible for trimming the poly(U) tract of the last nucleotides in the pre-U6 snRNA molecule, leading to the formation of mature U6 snRNA.</text>
</comment>
<sequence length="304" mass="33394">MAAPLMPLVDYSDSDSDSDSATPSPAPPPPPPPPPPTSLPPLPARFHDLYAVAPRLSTHDDPALHSGRKRNAPHVCGNWATHVFVEWHLSRAEFDVLACVFRIAATAAGSSNKLHSHLTSDLGAELPLHLSLSRPNVLATAQREGFVELLEERVEKARICPFVPPLPWGIEYGRIAELMGAWVRFEVVFTGFEWVSNTEQTRWFLVLKAAAPGKDLLRLLQLTNRTFEAVGQPSLSAGFHVSLAWCLQKPSQATTDAVMRALAAQREKIAALKMGVKALKVRVGNAVHVVGLKREESVKKRRRE</sequence>
<evidence type="ECO:0000256" key="6">
    <source>
        <dbReference type="SAM" id="MobiDB-lite"/>
    </source>
</evidence>
<accession>A0ABR3GV11</accession>
<evidence type="ECO:0000313" key="7">
    <source>
        <dbReference type="EMBL" id="KAL0639742.1"/>
    </source>
</evidence>
<organism evidence="7 8">
    <name type="scientific">Discina gigas</name>
    <dbReference type="NCBI Taxonomy" id="1032678"/>
    <lineage>
        <taxon>Eukaryota</taxon>
        <taxon>Fungi</taxon>
        <taxon>Dikarya</taxon>
        <taxon>Ascomycota</taxon>
        <taxon>Pezizomycotina</taxon>
        <taxon>Pezizomycetes</taxon>
        <taxon>Pezizales</taxon>
        <taxon>Discinaceae</taxon>
        <taxon>Discina</taxon>
    </lineage>
</organism>
<dbReference type="EMBL" id="JBBBZM010000009">
    <property type="protein sequence ID" value="KAL0639742.1"/>
    <property type="molecule type" value="Genomic_DNA"/>
</dbReference>
<dbReference type="EC" id="3.1.4.-" evidence="5"/>
<comment type="similarity">
    <text evidence="5">Belongs to the 2H phosphoesterase superfamily. USB1 family.</text>
</comment>
<feature type="active site" description="Proton donor/acceptor" evidence="5">
    <location>
        <position position="129"/>
    </location>
</feature>
<keyword evidence="1 5" id="KW-0540">Nuclease</keyword>
<dbReference type="HAMAP" id="MF_03040">
    <property type="entry name" value="USB1"/>
    <property type="match status" value="1"/>
</dbReference>
<dbReference type="Gene3D" id="3.90.1140.10">
    <property type="entry name" value="Cyclic phosphodiesterase"/>
    <property type="match status" value="1"/>
</dbReference>
<keyword evidence="7" id="KW-0269">Exonuclease</keyword>
<dbReference type="PANTHER" id="PTHR13522:SF3">
    <property type="entry name" value="U6 SNRNA PHOSPHODIESTERASE 1"/>
    <property type="match status" value="1"/>
</dbReference>
<evidence type="ECO:0000256" key="5">
    <source>
        <dbReference type="HAMAP-Rule" id="MF_03040"/>
    </source>
</evidence>
<evidence type="ECO:0000256" key="4">
    <source>
        <dbReference type="ARBA" id="ARBA00023242"/>
    </source>
</evidence>
<keyword evidence="2 5" id="KW-0378">Hydrolase</keyword>
<proteinExistence type="inferred from homology"/>
<keyword evidence="8" id="KW-1185">Reference proteome</keyword>
<gene>
    <name evidence="5 7" type="primary">USB1</name>
    <name evidence="7" type="ORF">Q9L58_001309</name>
</gene>
<evidence type="ECO:0000256" key="2">
    <source>
        <dbReference type="ARBA" id="ARBA00022801"/>
    </source>
</evidence>
<evidence type="ECO:0000256" key="1">
    <source>
        <dbReference type="ARBA" id="ARBA00022722"/>
    </source>
</evidence>
<feature type="region of interest" description="Disordered" evidence="6">
    <location>
        <begin position="1"/>
        <end position="43"/>
    </location>
</feature>
<dbReference type="Pfam" id="PF09749">
    <property type="entry name" value="HVSL"/>
    <property type="match status" value="1"/>
</dbReference>
<feature type="active site" description="Proton donor/acceptor" evidence="5">
    <location>
        <position position="240"/>
    </location>
</feature>
<name>A0ABR3GV11_9PEZI</name>
<comment type="subcellular location">
    <subcellularLocation>
        <location evidence="5">Nucleus</location>
    </subcellularLocation>
</comment>
<keyword evidence="4 5" id="KW-0539">Nucleus</keyword>
<reference evidence="7 8" key="1">
    <citation type="submission" date="2024-02" db="EMBL/GenBank/DDBJ databases">
        <title>Discinaceae phylogenomics.</title>
        <authorList>
            <person name="Dirks A.C."/>
            <person name="James T.Y."/>
        </authorList>
    </citation>
    <scope>NUCLEOTIDE SEQUENCE [LARGE SCALE GENOMIC DNA]</scope>
    <source>
        <strain evidence="7 8">ACD0624</strain>
    </source>
</reference>
<protein>
    <recommendedName>
        <fullName evidence="5">U6 snRNA phosphodiesterase</fullName>
        <ecNumber evidence="5">3.1.4.-</ecNumber>
    </recommendedName>
</protein>